<dbReference type="SUPFAM" id="SSF50447">
    <property type="entry name" value="Translation proteins"/>
    <property type="match status" value="1"/>
</dbReference>
<dbReference type="NCBIfam" id="TIGR00231">
    <property type="entry name" value="small_GTP"/>
    <property type="match status" value="1"/>
</dbReference>
<dbReference type="CDD" id="cd02027">
    <property type="entry name" value="APSK"/>
    <property type="match status" value="1"/>
</dbReference>
<gene>
    <name evidence="8" type="ORF">BS101_10845</name>
</gene>
<protein>
    <recommendedName>
        <fullName evidence="1">sulfate adenylyltransferase</fullName>
        <ecNumber evidence="1">2.7.7.4</ecNumber>
    </recommendedName>
</protein>
<keyword evidence="5" id="KW-0067">ATP-binding</keyword>
<dbReference type="SUPFAM" id="SSF52540">
    <property type="entry name" value="P-loop containing nucleoside triphosphate hydrolases"/>
    <property type="match status" value="2"/>
</dbReference>
<dbReference type="Pfam" id="PF01583">
    <property type="entry name" value="APS_kinase"/>
    <property type="match status" value="1"/>
</dbReference>
<evidence type="ECO:0000256" key="3">
    <source>
        <dbReference type="ARBA" id="ARBA00022695"/>
    </source>
</evidence>
<keyword evidence="4" id="KW-0547">Nucleotide-binding</keyword>
<dbReference type="InterPro" id="IPR031157">
    <property type="entry name" value="G_TR_CS"/>
</dbReference>
<dbReference type="InterPro" id="IPR009001">
    <property type="entry name" value="Transl_elong_EF1A/Init_IF2_C"/>
</dbReference>
<evidence type="ECO:0000256" key="4">
    <source>
        <dbReference type="ARBA" id="ARBA00022741"/>
    </source>
</evidence>
<dbReference type="Pfam" id="PF00009">
    <property type="entry name" value="GTP_EFTU"/>
    <property type="match status" value="1"/>
</dbReference>
<proteinExistence type="predicted"/>
<keyword evidence="2" id="KW-0808">Transferase</keyword>
<dbReference type="GO" id="GO:0005524">
    <property type="term" value="F:ATP binding"/>
    <property type="evidence" value="ECO:0007669"/>
    <property type="project" value="UniProtKB-KW"/>
</dbReference>
<dbReference type="GO" id="GO:0003924">
    <property type="term" value="F:GTPase activity"/>
    <property type="evidence" value="ECO:0007669"/>
    <property type="project" value="InterPro"/>
</dbReference>
<dbReference type="InterPro" id="IPR050100">
    <property type="entry name" value="TRAFAC_GTPase_members"/>
</dbReference>
<reference evidence="8 9" key="1">
    <citation type="submission" date="2016-12" db="EMBL/GenBank/DDBJ databases">
        <title>Complete genome sequence of Clostridium kluyveri JZZ isolated from the pit mud of a Chinese flavor liquor-making factory.</title>
        <authorList>
            <person name="Wang Y."/>
        </authorList>
    </citation>
    <scope>NUCLEOTIDE SEQUENCE [LARGE SCALE GENOMIC DNA]</scope>
    <source>
        <strain evidence="8 9">JZZ</strain>
    </source>
</reference>
<dbReference type="EC" id="2.7.7.4" evidence="1"/>
<dbReference type="Gene3D" id="2.40.30.10">
    <property type="entry name" value="Translation factors"/>
    <property type="match status" value="2"/>
</dbReference>
<dbReference type="GO" id="GO:0005525">
    <property type="term" value="F:GTP binding"/>
    <property type="evidence" value="ECO:0007669"/>
    <property type="project" value="UniProtKB-KW"/>
</dbReference>
<dbReference type="InterPro" id="IPR044139">
    <property type="entry name" value="CysN_NoDQ_III"/>
</dbReference>
<sequence length="610" mass="69495">MARDRENLNIVVVGHVDHGKSTLIGRLLYDTNSLPEGEIEKVKRISEDNGKKFEYAYLLDAFEEEQKQGITIDITMLQFFTKKRDYVIIDAPGHKEFLKNMISGAASAEAAILVIDAKEGVQEQSKRHGYILSLIGIKKIFVVINKMDLVDYSEKRFNEVQVEFNEFLNNINIYPEKYIPISASNGENIASKSDKMPWYNGQNVLESMDSIEKDKGIEEKELRFPIQDVYKFDSRRIIAGRIQSGTLKKGDEIIIYPSGKSTKVRSIEVWQQKDKTDVVTAGMSVGITLEDEFYNKRGEVICHKDSPITVGNVFNANVFWLGDNKLVKDKIYKLKIETQEVEFKIISVNKIIDAATLASSENLAFLKKNDVAEVTIKTQEPICFDKFNEFQSTGRFVIVEDYDISGGGIISNIEDSLKREIKDVKSKNISIRKRLVSRKDRELRLGQRGKVIWLTGLPGCGKNEIAVKLEKKLMDLGKKVYYLDSSHLRFGLSSDLTFNSKDAHEQTRRIAEVANLFADSGTITIVTSVSRFKEDREYAKNIIGAENYVEIFIDADSEVCKKRNPTVFSEDSDNIFKYERSDYPVIMLYIDDAEFNSDVKVKDIINTISY</sequence>
<organism evidence="8 9">
    <name type="scientific">Clostridium kluyveri</name>
    <dbReference type="NCBI Taxonomy" id="1534"/>
    <lineage>
        <taxon>Bacteria</taxon>
        <taxon>Bacillati</taxon>
        <taxon>Bacillota</taxon>
        <taxon>Clostridia</taxon>
        <taxon>Eubacteriales</taxon>
        <taxon>Clostridiaceae</taxon>
        <taxon>Clostridium</taxon>
    </lineage>
</organism>
<dbReference type="Gene3D" id="3.40.50.300">
    <property type="entry name" value="P-loop containing nucleotide triphosphate hydrolases"/>
    <property type="match status" value="2"/>
</dbReference>
<evidence type="ECO:0000259" key="7">
    <source>
        <dbReference type="PROSITE" id="PS51722"/>
    </source>
</evidence>
<dbReference type="InterPro" id="IPR009000">
    <property type="entry name" value="Transl_B-barrel_sf"/>
</dbReference>
<evidence type="ECO:0000256" key="5">
    <source>
        <dbReference type="ARBA" id="ARBA00022840"/>
    </source>
</evidence>
<dbReference type="GO" id="GO:0000103">
    <property type="term" value="P:sulfate assimilation"/>
    <property type="evidence" value="ECO:0007669"/>
    <property type="project" value="InterPro"/>
</dbReference>
<dbReference type="InterPro" id="IPR027417">
    <property type="entry name" value="P-loop_NTPase"/>
</dbReference>
<dbReference type="InterPro" id="IPR041757">
    <property type="entry name" value="CysN_GTP-bd"/>
</dbReference>
<dbReference type="PROSITE" id="PS00301">
    <property type="entry name" value="G_TR_1"/>
    <property type="match status" value="1"/>
</dbReference>
<evidence type="ECO:0000256" key="6">
    <source>
        <dbReference type="ARBA" id="ARBA00023134"/>
    </source>
</evidence>
<keyword evidence="8" id="KW-0418">Kinase</keyword>
<evidence type="ECO:0000256" key="2">
    <source>
        <dbReference type="ARBA" id="ARBA00022679"/>
    </source>
</evidence>
<dbReference type="PROSITE" id="PS51722">
    <property type="entry name" value="G_TR_2"/>
    <property type="match status" value="1"/>
</dbReference>
<dbReference type="InterPro" id="IPR005225">
    <property type="entry name" value="Small_GTP-bd"/>
</dbReference>
<dbReference type="OrthoDB" id="9804504at2"/>
<dbReference type="PANTHER" id="PTHR23115">
    <property type="entry name" value="TRANSLATION FACTOR"/>
    <property type="match status" value="1"/>
</dbReference>
<dbReference type="InterPro" id="IPR054696">
    <property type="entry name" value="GTP-eEF1A_C"/>
</dbReference>
<dbReference type="EMBL" id="CP018335">
    <property type="protein sequence ID" value="APM39206.1"/>
    <property type="molecule type" value="Genomic_DNA"/>
</dbReference>
<dbReference type="GO" id="GO:0004020">
    <property type="term" value="F:adenylylsulfate kinase activity"/>
    <property type="evidence" value="ECO:0007669"/>
    <property type="project" value="InterPro"/>
</dbReference>
<dbReference type="InterPro" id="IPR011779">
    <property type="entry name" value="SO4_adenylTrfase_lsu"/>
</dbReference>
<feature type="domain" description="Tr-type G" evidence="7">
    <location>
        <begin position="5"/>
        <end position="204"/>
    </location>
</feature>
<accession>A0A1L5F850</accession>
<name>A0A1L5F850_CLOKL</name>
<dbReference type="PRINTS" id="PR00315">
    <property type="entry name" value="ELONGATNFCT"/>
</dbReference>
<dbReference type="Pfam" id="PF03144">
    <property type="entry name" value="GTP_EFTU_D2"/>
    <property type="match status" value="1"/>
</dbReference>
<dbReference type="AlphaFoldDB" id="A0A1L5F850"/>
<dbReference type="Pfam" id="PF22594">
    <property type="entry name" value="GTP-eEF1A_C"/>
    <property type="match status" value="1"/>
</dbReference>
<dbReference type="NCBIfam" id="TIGR02034">
    <property type="entry name" value="CysN"/>
    <property type="match status" value="1"/>
</dbReference>
<dbReference type="CDD" id="cd04095">
    <property type="entry name" value="CysN_NoDQ_III"/>
    <property type="match status" value="1"/>
</dbReference>
<keyword evidence="3" id="KW-0548">Nucleotidyltransferase</keyword>
<evidence type="ECO:0000313" key="8">
    <source>
        <dbReference type="EMBL" id="APM39206.1"/>
    </source>
</evidence>
<evidence type="ECO:0000313" key="9">
    <source>
        <dbReference type="Proteomes" id="UP000184604"/>
    </source>
</evidence>
<dbReference type="Proteomes" id="UP000184604">
    <property type="component" value="Chromosome"/>
</dbReference>
<dbReference type="InterPro" id="IPR059117">
    <property type="entry name" value="APS_kinase_dom"/>
</dbReference>
<keyword evidence="6" id="KW-0342">GTP-binding</keyword>
<dbReference type="SUPFAM" id="SSF50465">
    <property type="entry name" value="EF-Tu/eEF-1alpha/eIF2-gamma C-terminal domain"/>
    <property type="match status" value="1"/>
</dbReference>
<dbReference type="InterPro" id="IPR000795">
    <property type="entry name" value="T_Tr_GTP-bd_dom"/>
</dbReference>
<dbReference type="InterPro" id="IPR004161">
    <property type="entry name" value="EFTu-like_2"/>
</dbReference>
<dbReference type="CDD" id="cd04166">
    <property type="entry name" value="CysN_ATPS"/>
    <property type="match status" value="1"/>
</dbReference>
<dbReference type="GO" id="GO:0004781">
    <property type="term" value="F:sulfate adenylyltransferase (ATP) activity"/>
    <property type="evidence" value="ECO:0007669"/>
    <property type="project" value="UniProtKB-EC"/>
</dbReference>
<evidence type="ECO:0000256" key="1">
    <source>
        <dbReference type="ARBA" id="ARBA00012391"/>
    </source>
</evidence>
<dbReference type="RefSeq" id="WP_073538840.1">
    <property type="nucleotide sequence ID" value="NZ_CP018335.1"/>
</dbReference>